<organism evidence="1 2">
    <name type="scientific">Klebsiella pneumoniae</name>
    <dbReference type="NCBI Taxonomy" id="573"/>
    <lineage>
        <taxon>Bacteria</taxon>
        <taxon>Pseudomonadati</taxon>
        <taxon>Pseudomonadota</taxon>
        <taxon>Gammaproteobacteria</taxon>
        <taxon>Enterobacterales</taxon>
        <taxon>Enterobacteriaceae</taxon>
        <taxon>Klebsiella/Raoultella group</taxon>
        <taxon>Klebsiella</taxon>
        <taxon>Klebsiella pneumoniae complex</taxon>
    </lineage>
</organism>
<evidence type="ECO:0000313" key="1">
    <source>
        <dbReference type="EMBL" id="GHK51131.1"/>
    </source>
</evidence>
<gene>
    <name evidence="1" type="ORF">KPZU09_08670</name>
</gene>
<sequence length="65" mass="7177">MPASAVWRWITRRGPRYDLHEMAIAAVLSQQGVAPVPKMYVESELSAGTLVARGRAPRRWLSASA</sequence>
<dbReference type="EMBL" id="BNFF01000001">
    <property type="protein sequence ID" value="GHK51131.1"/>
    <property type="molecule type" value="Genomic_DNA"/>
</dbReference>
<protein>
    <submittedName>
        <fullName evidence="1">Uncharacterized protein</fullName>
    </submittedName>
</protein>
<dbReference type="Gene3D" id="3.40.190.10">
    <property type="entry name" value="Periplasmic binding protein-like II"/>
    <property type="match status" value="1"/>
</dbReference>
<dbReference type="AlphaFoldDB" id="A0A919LLE1"/>
<dbReference type="Proteomes" id="UP000655094">
    <property type="component" value="Unassembled WGS sequence"/>
</dbReference>
<proteinExistence type="predicted"/>
<accession>A0A919LLE1</accession>
<name>A0A919LLE1_KLEPN</name>
<evidence type="ECO:0000313" key="2">
    <source>
        <dbReference type="Proteomes" id="UP000655094"/>
    </source>
</evidence>
<comment type="caution">
    <text evidence="1">The sequence shown here is derived from an EMBL/GenBank/DDBJ whole genome shotgun (WGS) entry which is preliminary data.</text>
</comment>
<reference evidence="1" key="1">
    <citation type="submission" date="2020-10" db="EMBL/GenBank/DDBJ databases">
        <title>Genome Sequence of ESBL Producing Zambian Clinical Strains.</title>
        <authorList>
            <person name="Shawa M."/>
            <person name="Furuta Y."/>
            <person name="Simbotwe M."/>
            <person name="Mulenga E."/>
            <person name="Mubanga M."/>
            <person name="Mulenga G."/>
            <person name="Kaile C."/>
            <person name="Zorigt T."/>
            <person name="Hang'ombe B."/>
            <person name="Higashi H."/>
        </authorList>
    </citation>
    <scope>NUCLEOTIDE SEQUENCE</scope>
    <source>
        <strain evidence="1">Zam_UTH_09</strain>
    </source>
</reference>